<feature type="chain" id="PRO_5007806816" description="AB hydrolase-1 domain-containing protein" evidence="1">
    <location>
        <begin position="20"/>
        <end position="340"/>
    </location>
</feature>
<dbReference type="OrthoDB" id="9974421at2759"/>
<organism evidence="2 3">
    <name type="scientific">Pseudocercospora eumusae</name>
    <dbReference type="NCBI Taxonomy" id="321146"/>
    <lineage>
        <taxon>Eukaryota</taxon>
        <taxon>Fungi</taxon>
        <taxon>Dikarya</taxon>
        <taxon>Ascomycota</taxon>
        <taxon>Pezizomycotina</taxon>
        <taxon>Dothideomycetes</taxon>
        <taxon>Dothideomycetidae</taxon>
        <taxon>Mycosphaerellales</taxon>
        <taxon>Mycosphaerellaceae</taxon>
        <taxon>Pseudocercospora</taxon>
    </lineage>
</organism>
<dbReference type="STRING" id="321146.A0A139HLF1"/>
<keyword evidence="3" id="KW-1185">Reference proteome</keyword>
<sequence>MAVLCVLRALLLLAATSLATVVPRQGALSYPQNPQNDYSCRSAIHPHPVVVIHGLLSTYYTNINLLEAYLKSRGFCTFSFTYGVPFGITLVGGVRSIADSSREVADFILHVARMTGNPNIDLVGHSEGAFQALYVPKFYPQVAAVVRNVVAIAPPTHGTTVSGLYLLAYLGGHLTRDLVGDVFETLGCGACDDLGGKGDGQDGPAVRALNQGPIAVPGIRYTIMISRQDEIVTPPETAFVNEPGVRNFFTQDYCPQEVIGHLGEPNSPNVQEIVVNTLSGSLAGPRVCAAGPSLQLGGGWPSLPPVEQLESTLSNLIGTSGLPLKRREIEMELDSNAIVA</sequence>
<dbReference type="InterPro" id="IPR029058">
    <property type="entry name" value="AB_hydrolase_fold"/>
</dbReference>
<dbReference type="EMBL" id="LFZN01000032">
    <property type="protein sequence ID" value="KXT03236.1"/>
    <property type="molecule type" value="Genomic_DNA"/>
</dbReference>
<dbReference type="InterPro" id="IPR002918">
    <property type="entry name" value="Lipase_EstA/Esterase_EstB"/>
</dbReference>
<accession>A0A139HLF1</accession>
<evidence type="ECO:0000313" key="2">
    <source>
        <dbReference type="EMBL" id="KXT03236.1"/>
    </source>
</evidence>
<dbReference type="Proteomes" id="UP000070133">
    <property type="component" value="Unassembled WGS sequence"/>
</dbReference>
<feature type="signal peptide" evidence="1">
    <location>
        <begin position="1"/>
        <end position="19"/>
    </location>
</feature>
<proteinExistence type="predicted"/>
<dbReference type="AlphaFoldDB" id="A0A139HLF1"/>
<dbReference type="PANTHER" id="PTHR32015:SF1">
    <property type="entry name" value="LIPASE"/>
    <property type="match status" value="1"/>
</dbReference>
<gene>
    <name evidence="2" type="ORF">AC578_4774</name>
</gene>
<evidence type="ECO:0008006" key="4">
    <source>
        <dbReference type="Google" id="ProtNLM"/>
    </source>
</evidence>
<dbReference type="GO" id="GO:0016042">
    <property type="term" value="P:lipid catabolic process"/>
    <property type="evidence" value="ECO:0007669"/>
    <property type="project" value="InterPro"/>
</dbReference>
<dbReference type="PANTHER" id="PTHR32015">
    <property type="entry name" value="FASTING INDUCED LIPASE"/>
    <property type="match status" value="1"/>
</dbReference>
<evidence type="ECO:0000313" key="3">
    <source>
        <dbReference type="Proteomes" id="UP000070133"/>
    </source>
</evidence>
<evidence type="ECO:0000256" key="1">
    <source>
        <dbReference type="SAM" id="SignalP"/>
    </source>
</evidence>
<dbReference type="GO" id="GO:0016298">
    <property type="term" value="F:lipase activity"/>
    <property type="evidence" value="ECO:0007669"/>
    <property type="project" value="TreeGrafter"/>
</dbReference>
<name>A0A139HLF1_9PEZI</name>
<keyword evidence="1" id="KW-0732">Signal</keyword>
<comment type="caution">
    <text evidence="2">The sequence shown here is derived from an EMBL/GenBank/DDBJ whole genome shotgun (WGS) entry which is preliminary data.</text>
</comment>
<dbReference type="Pfam" id="PF01674">
    <property type="entry name" value="Lipase_2"/>
    <property type="match status" value="1"/>
</dbReference>
<dbReference type="Gene3D" id="3.40.50.1820">
    <property type="entry name" value="alpha/beta hydrolase"/>
    <property type="match status" value="1"/>
</dbReference>
<dbReference type="SUPFAM" id="SSF53474">
    <property type="entry name" value="alpha/beta-Hydrolases"/>
    <property type="match status" value="1"/>
</dbReference>
<reference evidence="2 3" key="1">
    <citation type="submission" date="2015-07" db="EMBL/GenBank/DDBJ databases">
        <title>Comparative genomics of the Sigatoka disease complex on banana suggests a link between parallel evolutionary changes in Pseudocercospora fijiensis and Pseudocercospora eumusae and increased virulence on the banana host.</title>
        <authorList>
            <person name="Chang T.-C."/>
            <person name="Salvucci A."/>
            <person name="Crous P.W."/>
            <person name="Stergiopoulos I."/>
        </authorList>
    </citation>
    <scope>NUCLEOTIDE SEQUENCE [LARGE SCALE GENOMIC DNA]</scope>
    <source>
        <strain evidence="2 3">CBS 114824</strain>
    </source>
</reference>
<protein>
    <recommendedName>
        <fullName evidence="4">AB hydrolase-1 domain-containing protein</fullName>
    </recommendedName>
</protein>